<evidence type="ECO:0000313" key="2">
    <source>
        <dbReference type="Proteomes" id="UP001212326"/>
    </source>
</evidence>
<sequence length="168" mass="18536">MLLPGIAAELLVRKAADQEVRQQASRSGDPEDGGKITTIDRDNTAWLKWIVGEHGWPGVDLVGEEGADAAWLLAQHADQDLAFQQRALDLVAHAALAGQVPVHHYAYLLDRCRVGEGRRQLYGTQYHDNGTGTAIKAYPIEDPERLAERRTALGLEPQAAYERKVLPH</sequence>
<proteinExistence type="predicted"/>
<gene>
    <name evidence="1" type="ORF">O1G22_43805</name>
</gene>
<dbReference type="RefSeq" id="WP_270086844.1">
    <property type="nucleotide sequence ID" value="NZ_CP115301.1"/>
</dbReference>
<name>A0ABY7PGB7_9ACTN</name>
<dbReference type="EMBL" id="CP115301">
    <property type="protein sequence ID" value="WBO69668.1"/>
    <property type="molecule type" value="Genomic_DNA"/>
</dbReference>
<geneLocation type="plasmid" evidence="1 2">
    <name>punmamed1</name>
</geneLocation>
<accession>A0ABY7PGB7</accession>
<reference evidence="1 2" key="1">
    <citation type="submission" date="2022-12" db="EMBL/GenBank/DDBJ databases">
        <title>HUAS 2-6.</title>
        <authorList>
            <person name="Mo P."/>
        </authorList>
    </citation>
    <scope>NUCLEOTIDE SEQUENCE [LARGE SCALE GENOMIC DNA]</scope>
    <source>
        <strain evidence="1 2">HUAS 2-6</strain>
        <plasmid evidence="1 2">punmamed1</plasmid>
    </source>
</reference>
<protein>
    <submittedName>
        <fullName evidence="1">Uncharacterized protein</fullName>
    </submittedName>
</protein>
<dbReference type="Proteomes" id="UP001212326">
    <property type="component" value="Plasmid punmamed1"/>
</dbReference>
<dbReference type="InterPro" id="IPR046732">
    <property type="entry name" value="DUF6624"/>
</dbReference>
<keyword evidence="2" id="KW-1185">Reference proteome</keyword>
<organism evidence="1 2">
    <name type="scientific">Streptomyces camelliae</name>
    <dbReference type="NCBI Taxonomy" id="3004093"/>
    <lineage>
        <taxon>Bacteria</taxon>
        <taxon>Bacillati</taxon>
        <taxon>Actinomycetota</taxon>
        <taxon>Actinomycetes</taxon>
        <taxon>Kitasatosporales</taxon>
        <taxon>Streptomycetaceae</taxon>
        <taxon>Streptomyces</taxon>
    </lineage>
</organism>
<keyword evidence="1" id="KW-0614">Plasmid</keyword>
<dbReference type="Pfam" id="PF20329">
    <property type="entry name" value="DUF6624"/>
    <property type="match status" value="1"/>
</dbReference>
<evidence type="ECO:0000313" key="1">
    <source>
        <dbReference type="EMBL" id="WBO69668.1"/>
    </source>
</evidence>